<dbReference type="AlphaFoldDB" id="A0A1K0H5A4"/>
<dbReference type="OrthoDB" id="506431at2759"/>
<evidence type="ECO:0000313" key="6">
    <source>
        <dbReference type="Proteomes" id="UP000658997"/>
    </source>
</evidence>
<dbReference type="CDD" id="cd03443">
    <property type="entry name" value="PaaI_thioesterase"/>
    <property type="match status" value="1"/>
</dbReference>
<accession>A0A1K0H5A4</accession>
<dbReference type="InterPro" id="IPR006683">
    <property type="entry name" value="Thioestr_dom"/>
</dbReference>
<dbReference type="SUPFAM" id="SSF54637">
    <property type="entry name" value="Thioesterase/thiol ester dehydrase-isomerase"/>
    <property type="match status" value="1"/>
</dbReference>
<dbReference type="Proteomes" id="UP000658997">
    <property type="component" value="Unassembled WGS sequence"/>
</dbReference>
<dbReference type="PANTHER" id="PTHR47260:SF1">
    <property type="entry name" value="UPF0644 PROTEIN PB2B4.06"/>
    <property type="match status" value="1"/>
</dbReference>
<dbReference type="Proteomes" id="UP000179920">
    <property type="component" value="Chromosome IV"/>
</dbReference>
<reference evidence="4" key="3">
    <citation type="submission" date="2018-08" db="EMBL/GenBank/DDBJ databases">
        <authorList>
            <person name="Guldener U."/>
        </authorList>
    </citation>
    <scope>NUCLEOTIDE SEQUENCE</scope>
    <source>
        <strain evidence="4">UB2</strain>
    </source>
</reference>
<dbReference type="PANTHER" id="PTHR47260">
    <property type="entry name" value="UPF0644 PROTEIN PB2B4.06"/>
    <property type="match status" value="1"/>
</dbReference>
<keyword evidence="6" id="KW-1185">Reference proteome</keyword>
<dbReference type="EMBL" id="LT558120">
    <property type="protein sequence ID" value="SAM81344.1"/>
    <property type="molecule type" value="Genomic_DNA"/>
</dbReference>
<feature type="domain" description="Thioesterase" evidence="2">
    <location>
        <begin position="270"/>
        <end position="344"/>
    </location>
</feature>
<evidence type="ECO:0000313" key="5">
    <source>
        <dbReference type="Proteomes" id="UP000179920"/>
    </source>
</evidence>
<protein>
    <recommendedName>
        <fullName evidence="2">Thioesterase domain-containing protein</fullName>
    </recommendedName>
</protein>
<evidence type="ECO:0000256" key="1">
    <source>
        <dbReference type="SAM" id="MobiDB-lite"/>
    </source>
</evidence>
<dbReference type="Gene3D" id="3.10.129.10">
    <property type="entry name" value="Hotdog Thioesterase"/>
    <property type="match status" value="1"/>
</dbReference>
<evidence type="ECO:0000313" key="3">
    <source>
        <dbReference type="EMBL" id="SAM81344.1"/>
    </source>
</evidence>
<evidence type="ECO:0000313" key="4">
    <source>
        <dbReference type="EMBL" id="SYW77872.1"/>
    </source>
</evidence>
<evidence type="ECO:0000259" key="2">
    <source>
        <dbReference type="Pfam" id="PF03061"/>
    </source>
</evidence>
<reference evidence="5" key="1">
    <citation type="submission" date="2016-04" db="EMBL/GenBank/DDBJ databases">
        <authorList>
            <person name="Guldener U."/>
            <person name="Guldener U."/>
        </authorList>
    </citation>
    <scope>NUCLEOTIDE SEQUENCE [LARGE SCALE GENOMIC DNA]</scope>
    <source>
        <strain evidence="5">UB2112</strain>
    </source>
</reference>
<organism evidence="3 5">
    <name type="scientific">Ustilago bromivora</name>
    <dbReference type="NCBI Taxonomy" id="307758"/>
    <lineage>
        <taxon>Eukaryota</taxon>
        <taxon>Fungi</taxon>
        <taxon>Dikarya</taxon>
        <taxon>Basidiomycota</taxon>
        <taxon>Ustilaginomycotina</taxon>
        <taxon>Ustilaginomycetes</taxon>
        <taxon>Ustilaginales</taxon>
        <taxon>Ustilaginaceae</taxon>
        <taxon>Ustilago</taxon>
    </lineage>
</organism>
<proteinExistence type="predicted"/>
<feature type="region of interest" description="Disordered" evidence="1">
    <location>
        <begin position="164"/>
        <end position="186"/>
    </location>
</feature>
<feature type="compositionally biased region" description="Polar residues" evidence="1">
    <location>
        <begin position="164"/>
        <end position="173"/>
    </location>
</feature>
<sequence length="373" mass="39231">MRASSSVAAGSARLIASTSPSARLASASPLRLTSSPTLFTSQATVASPTITASTGFSARRPLSTTPAPKVAGINLVKATIALSLVGVTSYLFGSMYPPQIVKLIFKPPSPPRLKSDGPEAEAYTRAIEDALHSLPIIQPLKSTSVAHGSAAELEVLRSQGKSITDLDPSTTVQDPAHGRIPGANVAVSGPPVEGGAADTHQYIMTRPYLKYSREKAQHNLTAGSLRGPGMLAIPPLVFTKTGKGARELGGAEGDSTIITHLGPSVCGHDGIVHGGMLATICDEALARTAMYNLPGKVGVTARLEIDYRKPTMADQFIVVQTELVEQKGRKATVKGTVRDVEGQLLLQCRAIFVEPKYAKYFLDAKAIKQDIEG</sequence>
<dbReference type="InterPro" id="IPR029069">
    <property type="entry name" value="HotDog_dom_sf"/>
</dbReference>
<name>A0A1K0H5A4_9BASI</name>
<gene>
    <name evidence="4" type="ORF">UBRO2_02064</name>
    <name evidence="3" type="ORF">UBRO_02905</name>
</gene>
<reference evidence="3" key="2">
    <citation type="submission" date="2016-04" db="EMBL/GenBank/DDBJ databases">
        <authorList>
            <person name="Evans L.H."/>
            <person name="Alamgir A."/>
            <person name="Owens N."/>
            <person name="Weber N.D."/>
            <person name="Virtaneva K."/>
            <person name="Barbian K."/>
            <person name="Babar A."/>
            <person name="Rosenke K."/>
        </authorList>
    </citation>
    <scope>NUCLEOTIDE SEQUENCE</scope>
    <source>
        <strain evidence="3">UB2112</strain>
    </source>
</reference>
<dbReference type="InterPro" id="IPR052061">
    <property type="entry name" value="PTE-AB_protein"/>
</dbReference>
<dbReference type="EMBL" id="ULHB01000030">
    <property type="protein sequence ID" value="SYW77872.1"/>
    <property type="molecule type" value="Genomic_DNA"/>
</dbReference>
<dbReference type="Pfam" id="PF03061">
    <property type="entry name" value="4HBT"/>
    <property type="match status" value="1"/>
</dbReference>